<dbReference type="AlphaFoldDB" id="A0A2H0CUZ6"/>
<protein>
    <recommendedName>
        <fullName evidence="4">DUF192 domain-containing protein</fullName>
    </recommendedName>
</protein>
<name>A0A2H0CUZ6_9BACT</name>
<dbReference type="InterPro" id="IPR038695">
    <property type="entry name" value="Saro_0823-like_sf"/>
</dbReference>
<reference evidence="2 3" key="1">
    <citation type="submission" date="2017-09" db="EMBL/GenBank/DDBJ databases">
        <title>Depth-based differentiation of microbial function through sediment-hosted aquifers and enrichment of novel symbionts in the deep terrestrial subsurface.</title>
        <authorList>
            <person name="Probst A.J."/>
            <person name="Ladd B."/>
            <person name="Jarett J.K."/>
            <person name="Geller-Mcgrath D.E."/>
            <person name="Sieber C.M."/>
            <person name="Emerson J.B."/>
            <person name="Anantharaman K."/>
            <person name="Thomas B.C."/>
            <person name="Malmstrom R."/>
            <person name="Stieglmeier M."/>
            <person name="Klingl A."/>
            <person name="Woyke T."/>
            <person name="Ryan C.M."/>
            <person name="Banfield J.F."/>
        </authorList>
    </citation>
    <scope>NUCLEOTIDE SEQUENCE [LARGE SCALE GENOMIC DNA]</scope>
    <source>
        <strain evidence="2">CG22_combo_CG10-13_8_21_14_all_47_15</strain>
    </source>
</reference>
<dbReference type="InterPro" id="IPR003795">
    <property type="entry name" value="DUF192"/>
</dbReference>
<gene>
    <name evidence="2" type="ORF">COW88_02485</name>
</gene>
<evidence type="ECO:0000313" key="3">
    <source>
        <dbReference type="Proteomes" id="UP000230638"/>
    </source>
</evidence>
<keyword evidence="1" id="KW-0812">Transmembrane</keyword>
<evidence type="ECO:0000256" key="1">
    <source>
        <dbReference type="SAM" id="Phobius"/>
    </source>
</evidence>
<evidence type="ECO:0008006" key="4">
    <source>
        <dbReference type="Google" id="ProtNLM"/>
    </source>
</evidence>
<dbReference type="Proteomes" id="UP000230638">
    <property type="component" value="Unassembled WGS sequence"/>
</dbReference>
<dbReference type="Pfam" id="PF02643">
    <property type="entry name" value="DUF192"/>
    <property type="match status" value="1"/>
</dbReference>
<organism evidence="2 3">
    <name type="scientific">Candidatus Lloydbacteria bacterium CG22_combo_CG10-13_8_21_14_all_47_15</name>
    <dbReference type="NCBI Taxonomy" id="1974635"/>
    <lineage>
        <taxon>Bacteria</taxon>
        <taxon>Candidatus Lloydiibacteriota</taxon>
    </lineage>
</organism>
<sequence length="165" mass="18239">MHRENSTYVIYTLAIIVAVLVTSVFFLSTYRKETMPGRNMASQTVLLAIGTISIVTEIADTPQERTTGLSGRTELTDGTGMLFVFDSPDMYGFWMKEMLFPIDIIWIGADGRIVWILPRVAPESYPTVFRPDRPAQYVLETPAGYAEMHSISVGDSVAGLPSAPI</sequence>
<keyword evidence="1" id="KW-1133">Transmembrane helix</keyword>
<dbReference type="EMBL" id="PCTL01000026">
    <property type="protein sequence ID" value="PIP73238.1"/>
    <property type="molecule type" value="Genomic_DNA"/>
</dbReference>
<accession>A0A2H0CUZ6</accession>
<evidence type="ECO:0000313" key="2">
    <source>
        <dbReference type="EMBL" id="PIP73238.1"/>
    </source>
</evidence>
<keyword evidence="1" id="KW-0472">Membrane</keyword>
<comment type="caution">
    <text evidence="2">The sequence shown here is derived from an EMBL/GenBank/DDBJ whole genome shotgun (WGS) entry which is preliminary data.</text>
</comment>
<feature type="transmembrane region" description="Helical" evidence="1">
    <location>
        <begin position="6"/>
        <end position="30"/>
    </location>
</feature>
<dbReference type="PANTHER" id="PTHR37953">
    <property type="entry name" value="UPF0127 PROTEIN MJ1496"/>
    <property type="match status" value="1"/>
</dbReference>
<dbReference type="Gene3D" id="2.60.120.1140">
    <property type="entry name" value="Protein of unknown function DUF192"/>
    <property type="match status" value="1"/>
</dbReference>
<dbReference type="PANTHER" id="PTHR37953:SF1">
    <property type="entry name" value="UPF0127 PROTEIN MJ1496"/>
    <property type="match status" value="1"/>
</dbReference>
<proteinExistence type="predicted"/>